<comment type="caution">
    <text evidence="3">The sequence shown here is derived from an EMBL/GenBank/DDBJ whole genome shotgun (WGS) entry which is preliminary data.</text>
</comment>
<keyword evidence="2" id="KW-1133">Transmembrane helix</keyword>
<evidence type="ECO:0000313" key="3">
    <source>
        <dbReference type="EMBL" id="KAF7936130.1"/>
    </source>
</evidence>
<feature type="transmembrane region" description="Helical" evidence="2">
    <location>
        <begin position="6"/>
        <end position="28"/>
    </location>
</feature>
<comment type="similarity">
    <text evidence="1">Belongs to the cytochrome P450 family.</text>
</comment>
<evidence type="ECO:0000313" key="4">
    <source>
        <dbReference type="Proteomes" id="UP000783213"/>
    </source>
</evidence>
<dbReference type="InterPro" id="IPR050121">
    <property type="entry name" value="Cytochrome_P450_monoxygenase"/>
</dbReference>
<evidence type="ECO:0008006" key="5">
    <source>
        <dbReference type="Google" id="ProtNLM"/>
    </source>
</evidence>
<reference evidence="3 4" key="1">
    <citation type="journal article" date="2020" name="Genome Biol. Evol.">
        <title>Comparative genomics of Sclerotiniaceae.</title>
        <authorList>
            <person name="Valero Jimenez C.A."/>
            <person name="Steentjes M."/>
            <person name="Scholten O.E."/>
            <person name="Van Kan J.A.L."/>
        </authorList>
    </citation>
    <scope>NUCLEOTIDE SEQUENCE [LARGE SCALE GENOMIC DNA]</scope>
    <source>
        <strain evidence="3 4">B1</strain>
    </source>
</reference>
<dbReference type="Gene3D" id="1.10.630.10">
    <property type="entry name" value="Cytochrome P450"/>
    <property type="match status" value="1"/>
</dbReference>
<name>A0ABQ7IWX0_9HELO</name>
<dbReference type="GeneID" id="62229123"/>
<dbReference type="SUPFAM" id="SSF48264">
    <property type="entry name" value="Cytochrome P450"/>
    <property type="match status" value="1"/>
</dbReference>
<keyword evidence="2" id="KW-0812">Transmembrane</keyword>
<dbReference type="PANTHER" id="PTHR24305:SF166">
    <property type="entry name" value="CYTOCHROME P450 12A4, MITOCHONDRIAL-RELATED"/>
    <property type="match status" value="1"/>
</dbReference>
<dbReference type="RefSeq" id="XP_038813708.1">
    <property type="nucleotide sequence ID" value="XM_038949969.1"/>
</dbReference>
<evidence type="ECO:0000256" key="2">
    <source>
        <dbReference type="SAM" id="Phobius"/>
    </source>
</evidence>
<gene>
    <name evidence="3" type="ORF">EAE98_002349</name>
</gene>
<keyword evidence="2" id="KW-0472">Membrane</keyword>
<keyword evidence="4" id="KW-1185">Reference proteome</keyword>
<dbReference type="Proteomes" id="UP000783213">
    <property type="component" value="Unassembled WGS sequence"/>
</dbReference>
<protein>
    <recommendedName>
        <fullName evidence="5">Cytochrome P450</fullName>
    </recommendedName>
</protein>
<dbReference type="PANTHER" id="PTHR24305">
    <property type="entry name" value="CYTOCHROME P450"/>
    <property type="match status" value="1"/>
</dbReference>
<accession>A0ABQ7IWX0</accession>
<dbReference type="InterPro" id="IPR036396">
    <property type="entry name" value="Cyt_P450_sf"/>
</dbReference>
<proteinExistence type="inferred from homology"/>
<evidence type="ECO:0000256" key="1">
    <source>
        <dbReference type="ARBA" id="ARBA00010617"/>
    </source>
</evidence>
<dbReference type="EMBL" id="RCSX01000004">
    <property type="protein sequence ID" value="KAF7936130.1"/>
    <property type="molecule type" value="Genomic_DNA"/>
</dbReference>
<sequence length="176" mass="19978">MVLLKIVETTLLVSLLSTIVVAIYRLYFHSLRLIPGPKPASLTWWYEFYFDVIKLGKYVFHIKGIHEEFGLGPIIRITPGEIHVNDVGLLDTIYAPHHPDEINMLQLRVPGSVGATVSFDVHKKRREALVPFFSRSNVLYLDPMITAKVQQLCDVISSHTVDKSPLNLSDIFFASF</sequence>
<organism evidence="3 4">
    <name type="scientific">Botrytis deweyae</name>
    <dbReference type="NCBI Taxonomy" id="2478750"/>
    <lineage>
        <taxon>Eukaryota</taxon>
        <taxon>Fungi</taxon>
        <taxon>Dikarya</taxon>
        <taxon>Ascomycota</taxon>
        <taxon>Pezizomycotina</taxon>
        <taxon>Leotiomycetes</taxon>
        <taxon>Helotiales</taxon>
        <taxon>Sclerotiniaceae</taxon>
        <taxon>Botrytis</taxon>
    </lineage>
</organism>